<gene>
    <name evidence="1" type="ORF">SAMN06297397_2431</name>
</gene>
<reference evidence="1" key="1">
    <citation type="submission" date="2017-04" db="EMBL/GenBank/DDBJ databases">
        <authorList>
            <person name="Varghese N."/>
            <person name="Submissions S."/>
        </authorList>
    </citation>
    <scope>NUCLEOTIDE SEQUENCE</scope>
    <source>
        <strain evidence="1">WTE2008</strain>
    </source>
</reference>
<proteinExistence type="predicted"/>
<keyword evidence="2" id="KW-1185">Reference proteome</keyword>
<evidence type="ECO:0000313" key="1">
    <source>
        <dbReference type="EMBL" id="SMC77120.1"/>
    </source>
</evidence>
<protein>
    <submittedName>
        <fullName evidence="1">Leucine Rich repeat-containing protein</fullName>
    </submittedName>
</protein>
<organism evidence="1 2">
    <name type="scientific">Aristaeella lactis</name>
    <dbReference type="NCBI Taxonomy" id="3046383"/>
    <lineage>
        <taxon>Bacteria</taxon>
        <taxon>Bacillati</taxon>
        <taxon>Bacillota</taxon>
        <taxon>Clostridia</taxon>
        <taxon>Eubacteriales</taxon>
        <taxon>Aristaeellaceae</taxon>
        <taxon>Aristaeella</taxon>
    </lineage>
</organism>
<comment type="caution">
    <text evidence="1">The sequence shown here is derived from an EMBL/GenBank/DDBJ whole genome shotgun (WGS) entry which is preliminary data.</text>
</comment>
<dbReference type="EMBL" id="FWXZ01000005">
    <property type="protein sequence ID" value="SMC77120.1"/>
    <property type="molecule type" value="Genomic_DNA"/>
</dbReference>
<evidence type="ECO:0000313" key="2">
    <source>
        <dbReference type="Proteomes" id="UP000192328"/>
    </source>
</evidence>
<dbReference type="Proteomes" id="UP000192328">
    <property type="component" value="Unassembled WGS sequence"/>
</dbReference>
<accession>A0AC61PNK2</accession>
<sequence length="290" mass="32159">MKTKTLIILFIISSIIFSPVISLSDDNRVGEMFETADDIITAIRDGNTAEYEQCLYLEILYDEDGLNTIPQNAFSFFPNVQELTIDSGVTCEDYSSIKDLRNLTVLNLCDADLVNIDFLNSLTNLQILGLSGNSIRNGNPIASLRDLEFLDVSENELSDISFVSELINLKVLYIEGNKGISDITPLSTLEKLEALSLSNTAVKDIESLCTLKKLEELSVAGNGIDNLDPISALENLIWLDVRNNNIFDVFPLSKLKKLEYLYLAGNPIENLQTLKDLPLISLDGIMELAP</sequence>
<name>A0AC61PNK2_9FIRM</name>